<dbReference type="OrthoDB" id="6500128at2759"/>
<feature type="transmembrane region" description="Helical" evidence="12">
    <location>
        <begin position="627"/>
        <end position="647"/>
    </location>
</feature>
<evidence type="ECO:0000259" key="13">
    <source>
        <dbReference type="PROSITE" id="PS50893"/>
    </source>
</evidence>
<feature type="domain" description="ABC transmembrane type-1" evidence="14">
    <location>
        <begin position="29"/>
        <end position="300"/>
    </location>
</feature>
<feature type="transmembrane region" description="Helical" evidence="12">
    <location>
        <begin position="158"/>
        <end position="179"/>
    </location>
</feature>
<dbReference type="GO" id="GO:0015421">
    <property type="term" value="F:ABC-type oligopeptide transporter activity"/>
    <property type="evidence" value="ECO:0007669"/>
    <property type="project" value="TreeGrafter"/>
</dbReference>
<keyword evidence="3" id="KW-0813">Transport</keyword>
<dbReference type="InterPro" id="IPR027417">
    <property type="entry name" value="P-loop_NTPase"/>
</dbReference>
<sequence>MTNTFVSYELELQELADPNKTCINNTVTWINGSIVELADNSTVYCGVDMEGQMTMFAYYFVGIGIAVLILSYFQIAFWVTAAARQIQTIRKTFFRKSMCMEIGWFDCNSVGELNTRISDDINKINTAIADQVSIFIERISTFIFGFLVGFIGGWKLTLVVIAVSPLIGLAAGLMAMAVAKLTGWELLAYAKAGAVADEVLSSIRTVAAFGGEEKEVERYDRNLIEAQTWGVRKGTIIGVFQGYLWCIIFLCYALAFWYGSKLVIDTKELSPGALIQVFFGVLMAAMNLGQASPCLEAFASGRAAAKTIFDTINRVTLDGHDIRGLNIQWLRSLIGIVEQEPVLFATTIAENIRYGRPGVSMEDIVKATKEANAYNFIMDLPQKFETLVGEGGGQMSGGQKQRIAIARALVRNPRILLLDMATSALDNESEAVVQEALDKARSGRTTISIAHRLSTLRNADVIIGFQYGRAIERGSHSELLARKGVYFTLATLQNQVLLLKGYAFGVSGELLTRTLRKLGFQAMLRQEVGWFDNPMNSPGALTNRLATDASMVQGVSSEALANIRTIAGLAKEKQFVDQYEQQLEAPFQAAKKKAHVYAICFAFAQCVIFMAYAGSFRYGGYLVANEGLHYMMVFRVISAIVISGTALGRASSFTPDYAKAKIAAAQLFKLLDRVPKISMSQTEGESWDKFKGNVEFIDCKFTYPTRPDIRVLNGLTVSVKPGQTLAFVGSSGCGKSTSVQLLERFYDPDHGTVLIDGYCSSRVNVPYLRSQIGIVSQEPVLFDCSIAENIQYGDNTRTVSMEEVVEAAKKAYLHDFVMGLPNKYETQVGAQGSQLSRGQKQRIAIARAIVRNPKILLLDEATSALDTESEKTVQAALDEARQGRTCIVIAHRLSTIQTADIIAVMSQGAVIEQGTHEELMAKKGAYHKLVTTGAPIS</sequence>
<dbReference type="PROSITE" id="PS50929">
    <property type="entry name" value="ABC_TM1F"/>
    <property type="match status" value="2"/>
</dbReference>
<feature type="transmembrane region" description="Helical" evidence="12">
    <location>
        <begin position="596"/>
        <end position="615"/>
    </location>
</feature>
<keyword evidence="8" id="KW-1278">Translocase</keyword>
<dbReference type="AlphaFoldDB" id="A0A9Q1DV83"/>
<feature type="transmembrane region" description="Helical" evidence="12">
    <location>
        <begin position="272"/>
        <end position="289"/>
    </location>
</feature>
<evidence type="ECO:0000256" key="11">
    <source>
        <dbReference type="ARBA" id="ARBA00023180"/>
    </source>
</evidence>
<comment type="subcellular location">
    <subcellularLocation>
        <location evidence="1">Membrane</location>
        <topology evidence="1">Multi-pass membrane protein</topology>
    </subcellularLocation>
</comment>
<dbReference type="EMBL" id="JAFJMO010000003">
    <property type="protein sequence ID" value="KAJ8282353.1"/>
    <property type="molecule type" value="Genomic_DNA"/>
</dbReference>
<dbReference type="GO" id="GO:0005743">
    <property type="term" value="C:mitochondrial inner membrane"/>
    <property type="evidence" value="ECO:0007669"/>
    <property type="project" value="TreeGrafter"/>
</dbReference>
<dbReference type="InterPro" id="IPR036640">
    <property type="entry name" value="ABC1_TM_sf"/>
</dbReference>
<dbReference type="PROSITE" id="PS00211">
    <property type="entry name" value="ABC_TRANSPORTER_1"/>
    <property type="match status" value="1"/>
</dbReference>
<evidence type="ECO:0000256" key="9">
    <source>
        <dbReference type="ARBA" id="ARBA00022989"/>
    </source>
</evidence>
<feature type="transmembrane region" description="Helical" evidence="12">
    <location>
        <begin position="56"/>
        <end position="81"/>
    </location>
</feature>
<keyword evidence="4 12" id="KW-0812">Transmembrane</keyword>
<dbReference type="CDD" id="cd18577">
    <property type="entry name" value="ABC_6TM_Pgp_ABCB1_D1_like"/>
    <property type="match status" value="1"/>
</dbReference>
<evidence type="ECO:0000256" key="7">
    <source>
        <dbReference type="ARBA" id="ARBA00022840"/>
    </source>
</evidence>
<evidence type="ECO:0000313" key="15">
    <source>
        <dbReference type="EMBL" id="KAJ8282353.1"/>
    </source>
</evidence>
<dbReference type="InterPro" id="IPR003593">
    <property type="entry name" value="AAA+_ATPase"/>
</dbReference>
<dbReference type="FunFam" id="3.40.50.300:FF:000479">
    <property type="entry name" value="Multidrug resistance protein 1A"/>
    <property type="match status" value="2"/>
</dbReference>
<evidence type="ECO:0000256" key="1">
    <source>
        <dbReference type="ARBA" id="ARBA00004141"/>
    </source>
</evidence>
<dbReference type="Pfam" id="PF00664">
    <property type="entry name" value="ABC_membrane"/>
    <property type="match status" value="2"/>
</dbReference>
<dbReference type="SMART" id="SM00382">
    <property type="entry name" value="AAA"/>
    <property type="match status" value="2"/>
</dbReference>
<keyword evidence="16" id="KW-1185">Reference proteome</keyword>
<dbReference type="Proteomes" id="UP001152803">
    <property type="component" value="Unassembled WGS sequence"/>
</dbReference>
<dbReference type="PANTHER" id="PTHR43394">
    <property type="entry name" value="ATP-DEPENDENT PERMEASE MDL1, MITOCHONDRIAL"/>
    <property type="match status" value="1"/>
</dbReference>
<dbReference type="Gene3D" id="3.40.50.300">
    <property type="entry name" value="P-loop containing nucleotide triphosphate hydrolases"/>
    <property type="match status" value="2"/>
</dbReference>
<keyword evidence="11" id="KW-0325">Glycoprotein</keyword>
<keyword evidence="10 12" id="KW-0472">Membrane</keyword>
<evidence type="ECO:0000256" key="2">
    <source>
        <dbReference type="ARBA" id="ARBA00007577"/>
    </source>
</evidence>
<feature type="domain" description="ABC transmembrane type-1" evidence="14">
    <location>
        <begin position="541"/>
        <end position="659"/>
    </location>
</feature>
<name>A0A9Q1DV83_CONCO</name>
<dbReference type="FunFam" id="1.20.1560.10:FF:000018">
    <property type="entry name" value="ATP-binding cassette subfamily B member 11"/>
    <property type="match status" value="1"/>
</dbReference>
<feature type="transmembrane region" description="Helical" evidence="12">
    <location>
        <begin position="242"/>
        <end position="260"/>
    </location>
</feature>
<evidence type="ECO:0000256" key="3">
    <source>
        <dbReference type="ARBA" id="ARBA00022448"/>
    </source>
</evidence>
<keyword evidence="9 12" id="KW-1133">Transmembrane helix</keyword>
<organism evidence="15 16">
    <name type="scientific">Conger conger</name>
    <name type="common">Conger eel</name>
    <name type="synonym">Muraena conger</name>
    <dbReference type="NCBI Taxonomy" id="82655"/>
    <lineage>
        <taxon>Eukaryota</taxon>
        <taxon>Metazoa</taxon>
        <taxon>Chordata</taxon>
        <taxon>Craniata</taxon>
        <taxon>Vertebrata</taxon>
        <taxon>Euteleostomi</taxon>
        <taxon>Actinopterygii</taxon>
        <taxon>Neopterygii</taxon>
        <taxon>Teleostei</taxon>
        <taxon>Anguilliformes</taxon>
        <taxon>Congridae</taxon>
        <taxon>Conger</taxon>
    </lineage>
</organism>
<protein>
    <recommendedName>
        <fullName evidence="17">ATP-binding cassette, sub-family B (MDR/TAP), member 11a</fullName>
    </recommendedName>
</protein>
<evidence type="ECO:0000256" key="6">
    <source>
        <dbReference type="ARBA" id="ARBA00022741"/>
    </source>
</evidence>
<dbReference type="InterPro" id="IPR003439">
    <property type="entry name" value="ABC_transporter-like_ATP-bd"/>
</dbReference>
<evidence type="ECO:0000313" key="16">
    <source>
        <dbReference type="Proteomes" id="UP001152803"/>
    </source>
</evidence>
<feature type="domain" description="ABC transporter" evidence="13">
    <location>
        <begin position="694"/>
        <end position="932"/>
    </location>
</feature>
<keyword evidence="5" id="KW-0677">Repeat</keyword>
<evidence type="ECO:0000256" key="5">
    <source>
        <dbReference type="ARBA" id="ARBA00022737"/>
    </source>
</evidence>
<proteinExistence type="inferred from homology"/>
<dbReference type="PANTHER" id="PTHR43394:SF27">
    <property type="entry name" value="ATP-DEPENDENT TRANSLOCASE ABCB1-LIKE"/>
    <property type="match status" value="1"/>
</dbReference>
<dbReference type="InterPro" id="IPR039421">
    <property type="entry name" value="Type_1_exporter"/>
</dbReference>
<evidence type="ECO:0000259" key="14">
    <source>
        <dbReference type="PROSITE" id="PS50929"/>
    </source>
</evidence>
<keyword evidence="6" id="KW-0547">Nucleotide-binding</keyword>
<dbReference type="CDD" id="cd03249">
    <property type="entry name" value="ABC_MTABC3_MDL1_MDL2"/>
    <property type="match status" value="1"/>
</dbReference>
<reference evidence="15" key="1">
    <citation type="journal article" date="2023" name="Science">
        <title>Genome structures resolve the early diversification of teleost fishes.</title>
        <authorList>
            <person name="Parey E."/>
            <person name="Louis A."/>
            <person name="Montfort J."/>
            <person name="Bouchez O."/>
            <person name="Roques C."/>
            <person name="Iampietro C."/>
            <person name="Lluch J."/>
            <person name="Castinel A."/>
            <person name="Donnadieu C."/>
            <person name="Desvignes T."/>
            <person name="Floi Bucao C."/>
            <person name="Jouanno E."/>
            <person name="Wen M."/>
            <person name="Mejri S."/>
            <person name="Dirks R."/>
            <person name="Jansen H."/>
            <person name="Henkel C."/>
            <person name="Chen W.J."/>
            <person name="Zahm M."/>
            <person name="Cabau C."/>
            <person name="Klopp C."/>
            <person name="Thompson A.W."/>
            <person name="Robinson-Rechavi M."/>
            <person name="Braasch I."/>
            <person name="Lecointre G."/>
            <person name="Bobe J."/>
            <person name="Postlethwait J.H."/>
            <person name="Berthelot C."/>
            <person name="Roest Crollius H."/>
            <person name="Guiguen Y."/>
        </authorList>
    </citation>
    <scope>NUCLEOTIDE SEQUENCE</scope>
    <source>
        <strain evidence="15">Concon-B</strain>
    </source>
</reference>
<dbReference type="PROSITE" id="PS50893">
    <property type="entry name" value="ABC_TRANSPORTER_2"/>
    <property type="match status" value="2"/>
</dbReference>
<dbReference type="InterPro" id="IPR017871">
    <property type="entry name" value="ABC_transporter-like_CS"/>
</dbReference>
<keyword evidence="7" id="KW-0067">ATP-binding</keyword>
<accession>A0A9Q1DV83</accession>
<dbReference type="SUPFAM" id="SSF90123">
    <property type="entry name" value="ABC transporter transmembrane region"/>
    <property type="match status" value="2"/>
</dbReference>
<dbReference type="GO" id="GO:0005524">
    <property type="term" value="F:ATP binding"/>
    <property type="evidence" value="ECO:0007669"/>
    <property type="project" value="UniProtKB-KW"/>
</dbReference>
<comment type="similarity">
    <text evidence="2">Belongs to the ABC transporter superfamily. ABCB family. Multidrug resistance exporter (TC 3.A.1.201) subfamily.</text>
</comment>
<evidence type="ECO:0008006" key="17">
    <source>
        <dbReference type="Google" id="ProtNLM"/>
    </source>
</evidence>
<dbReference type="CDD" id="cd18578">
    <property type="entry name" value="ABC_6TM_Pgp_ABCB1_D2_like"/>
    <property type="match status" value="1"/>
</dbReference>
<evidence type="ECO:0000256" key="12">
    <source>
        <dbReference type="SAM" id="Phobius"/>
    </source>
</evidence>
<gene>
    <name evidence="15" type="ORF">COCON_G00048720</name>
</gene>
<dbReference type="SUPFAM" id="SSF52540">
    <property type="entry name" value="P-loop containing nucleoside triphosphate hydrolases"/>
    <property type="match status" value="2"/>
</dbReference>
<evidence type="ECO:0000256" key="8">
    <source>
        <dbReference type="ARBA" id="ARBA00022967"/>
    </source>
</evidence>
<dbReference type="GO" id="GO:0090374">
    <property type="term" value="P:oligopeptide export from mitochondrion"/>
    <property type="evidence" value="ECO:0007669"/>
    <property type="project" value="TreeGrafter"/>
</dbReference>
<dbReference type="Gene3D" id="1.20.1560.10">
    <property type="entry name" value="ABC transporter type 1, transmembrane domain"/>
    <property type="match status" value="2"/>
</dbReference>
<comment type="caution">
    <text evidence="15">The sequence shown here is derived from an EMBL/GenBank/DDBJ whole genome shotgun (WGS) entry which is preliminary data.</text>
</comment>
<evidence type="ECO:0000256" key="4">
    <source>
        <dbReference type="ARBA" id="ARBA00022692"/>
    </source>
</evidence>
<dbReference type="GO" id="GO:0016887">
    <property type="term" value="F:ATP hydrolysis activity"/>
    <property type="evidence" value="ECO:0007669"/>
    <property type="project" value="InterPro"/>
</dbReference>
<evidence type="ECO:0000256" key="10">
    <source>
        <dbReference type="ARBA" id="ARBA00023136"/>
    </source>
</evidence>
<dbReference type="InterPro" id="IPR011527">
    <property type="entry name" value="ABC1_TM_dom"/>
</dbReference>
<feature type="domain" description="ABC transporter" evidence="13">
    <location>
        <begin position="264"/>
        <end position="492"/>
    </location>
</feature>
<feature type="transmembrane region" description="Helical" evidence="12">
    <location>
        <begin position="132"/>
        <end position="152"/>
    </location>
</feature>
<dbReference type="Pfam" id="PF00005">
    <property type="entry name" value="ABC_tran"/>
    <property type="match status" value="2"/>
</dbReference>